<dbReference type="PROSITE" id="PS50404">
    <property type="entry name" value="GST_NTER"/>
    <property type="match status" value="1"/>
</dbReference>
<dbReference type="Pfam" id="PF13409">
    <property type="entry name" value="GST_N_2"/>
    <property type="match status" value="1"/>
</dbReference>
<dbReference type="PANTHER" id="PTHR44051:SF8">
    <property type="entry name" value="GLUTATHIONE S-TRANSFERASE GSTA"/>
    <property type="match status" value="1"/>
</dbReference>
<feature type="domain" description="GST C-terminal" evidence="2">
    <location>
        <begin position="95"/>
        <end position="220"/>
    </location>
</feature>
<dbReference type="InterPro" id="IPR004046">
    <property type="entry name" value="GST_C"/>
</dbReference>
<reference evidence="3 4" key="1">
    <citation type="submission" date="2024-06" db="EMBL/GenBank/DDBJ databases">
        <title>Genomic Encyclopedia of Type Strains, Phase IV (KMG-IV): sequencing the most valuable type-strain genomes for metagenomic binning, comparative biology and taxonomic classification.</title>
        <authorList>
            <person name="Goeker M."/>
        </authorList>
    </citation>
    <scope>NUCLEOTIDE SEQUENCE [LARGE SCALE GENOMIC DNA]</scope>
    <source>
        <strain evidence="3 4">DSM 29780</strain>
    </source>
</reference>
<evidence type="ECO:0000313" key="3">
    <source>
        <dbReference type="EMBL" id="MET3613327.1"/>
    </source>
</evidence>
<proteinExistence type="predicted"/>
<evidence type="ECO:0000259" key="2">
    <source>
        <dbReference type="PROSITE" id="PS50405"/>
    </source>
</evidence>
<feature type="domain" description="GST N-terminal" evidence="1">
    <location>
        <begin position="1"/>
        <end position="91"/>
    </location>
</feature>
<comment type="caution">
    <text evidence="3">The sequence shown here is derived from an EMBL/GenBank/DDBJ whole genome shotgun (WGS) entry which is preliminary data.</text>
</comment>
<name>A0ABV2IXV2_9HYPH</name>
<dbReference type="SFLD" id="SFLDG01150">
    <property type="entry name" value="Main.1:_Beta-like"/>
    <property type="match status" value="1"/>
</dbReference>
<organism evidence="3 4">
    <name type="scientific">Rhizobium aquaticum</name>
    <dbReference type="NCBI Taxonomy" id="1549636"/>
    <lineage>
        <taxon>Bacteria</taxon>
        <taxon>Pseudomonadati</taxon>
        <taxon>Pseudomonadota</taxon>
        <taxon>Alphaproteobacteria</taxon>
        <taxon>Hyphomicrobiales</taxon>
        <taxon>Rhizobiaceae</taxon>
        <taxon>Rhizobium/Agrobacterium group</taxon>
        <taxon>Rhizobium</taxon>
    </lineage>
</organism>
<dbReference type="SFLD" id="SFLDG00358">
    <property type="entry name" value="Main_(cytGST)"/>
    <property type="match status" value="1"/>
</dbReference>
<dbReference type="SUPFAM" id="SSF52833">
    <property type="entry name" value="Thioredoxin-like"/>
    <property type="match status" value="1"/>
</dbReference>
<dbReference type="EMBL" id="JBEPMB010000001">
    <property type="protein sequence ID" value="MET3613327.1"/>
    <property type="molecule type" value="Genomic_DNA"/>
</dbReference>
<dbReference type="CDD" id="cd03046">
    <property type="entry name" value="GST_N_GTT1_like"/>
    <property type="match status" value="1"/>
</dbReference>
<dbReference type="SUPFAM" id="SSF47616">
    <property type="entry name" value="GST C-terminal domain-like"/>
    <property type="match status" value="1"/>
</dbReference>
<dbReference type="Pfam" id="PF00043">
    <property type="entry name" value="GST_C"/>
    <property type="match status" value="1"/>
</dbReference>
<dbReference type="Proteomes" id="UP001549047">
    <property type="component" value="Unassembled WGS sequence"/>
</dbReference>
<keyword evidence="4" id="KW-1185">Reference proteome</keyword>
<dbReference type="Gene3D" id="1.20.1050.10">
    <property type="match status" value="1"/>
</dbReference>
<dbReference type="CDD" id="cd03207">
    <property type="entry name" value="GST_C_8"/>
    <property type="match status" value="1"/>
</dbReference>
<dbReference type="InterPro" id="IPR004045">
    <property type="entry name" value="Glutathione_S-Trfase_N"/>
</dbReference>
<dbReference type="PROSITE" id="PS50405">
    <property type="entry name" value="GST_CTER"/>
    <property type="match status" value="1"/>
</dbReference>
<gene>
    <name evidence="3" type="ORF">ABID16_001632</name>
</gene>
<dbReference type="PANTHER" id="PTHR44051">
    <property type="entry name" value="GLUTATHIONE S-TRANSFERASE-RELATED"/>
    <property type="match status" value="1"/>
</dbReference>
<accession>A0ABV2IXV2</accession>
<keyword evidence="3" id="KW-0808">Transferase</keyword>
<dbReference type="GO" id="GO:0004364">
    <property type="term" value="F:glutathione transferase activity"/>
    <property type="evidence" value="ECO:0007669"/>
    <property type="project" value="UniProtKB-EC"/>
</dbReference>
<dbReference type="InterPro" id="IPR036282">
    <property type="entry name" value="Glutathione-S-Trfase_C_sf"/>
</dbReference>
<dbReference type="SFLD" id="SFLDS00019">
    <property type="entry name" value="Glutathione_Transferase_(cytos"/>
    <property type="match status" value="1"/>
</dbReference>
<dbReference type="InterPro" id="IPR010987">
    <property type="entry name" value="Glutathione-S-Trfase_C-like"/>
</dbReference>
<dbReference type="RefSeq" id="WP_354555805.1">
    <property type="nucleotide sequence ID" value="NZ_JBEPMB010000001.1"/>
</dbReference>
<dbReference type="InterPro" id="IPR040079">
    <property type="entry name" value="Glutathione_S-Trfase"/>
</dbReference>
<dbReference type="Gene3D" id="3.40.30.10">
    <property type="entry name" value="Glutaredoxin"/>
    <property type="match status" value="1"/>
</dbReference>
<evidence type="ECO:0000259" key="1">
    <source>
        <dbReference type="PROSITE" id="PS50404"/>
    </source>
</evidence>
<evidence type="ECO:0000313" key="4">
    <source>
        <dbReference type="Proteomes" id="UP001549047"/>
    </source>
</evidence>
<dbReference type="EC" id="2.5.1.18" evidence="3"/>
<dbReference type="InterPro" id="IPR036249">
    <property type="entry name" value="Thioredoxin-like_sf"/>
</dbReference>
<sequence>MLTIYGVYLSRASRVYWTAEELGIPFKAVKVTQARYLKDPFAEDAPFNTRSSDFLAVNPSAQIPAIDDDGLVLTESLAITLYLAKKHGGELAPADIAEEGEMLRWTLWAATELEPQTVQIVLVHDAGQETSEGGRKTIAVASRMLKMPLSVLELHLAGRDYLVGDRFTVADINVAEVLRYAMGEPKLFEDKPNIRAWYDACHARPAFEKMMAGRRAEAAALSAVG</sequence>
<protein>
    <submittedName>
        <fullName evidence="3">Glutathione S-transferase</fullName>
        <ecNumber evidence="3">2.5.1.18</ecNumber>
    </submittedName>
</protein>